<dbReference type="Gramene" id="PGSC0003DMT400020382">
    <property type="protein sequence ID" value="PGSC0003DMT400020382"/>
    <property type="gene ID" value="PGSC0003DMG400007879"/>
</dbReference>
<dbReference type="Proteomes" id="UP000011115">
    <property type="component" value="Unassembled WGS sequence"/>
</dbReference>
<dbReference type="GO" id="GO:0016020">
    <property type="term" value="C:membrane"/>
    <property type="evidence" value="ECO:0007669"/>
    <property type="project" value="UniProtKB-SubCell"/>
</dbReference>
<comment type="subcellular location">
    <subcellularLocation>
        <location evidence="1">Membrane</location>
        <topology evidence="1">Multi-pass membrane protein</topology>
    </subcellularLocation>
</comment>
<evidence type="ECO:0000256" key="5">
    <source>
        <dbReference type="ARBA" id="ARBA00023136"/>
    </source>
</evidence>
<evidence type="ECO:0000313" key="10">
    <source>
        <dbReference type="Proteomes" id="UP000011115"/>
    </source>
</evidence>
<evidence type="ECO:0000259" key="7">
    <source>
        <dbReference type="Pfam" id="PF04116"/>
    </source>
</evidence>
<dbReference type="EnsemblPlants" id="PGSC0003DMT400020382">
    <property type="protein sequence ID" value="PGSC0003DMT400020382"/>
    <property type="gene ID" value="PGSC0003DMG400007879"/>
</dbReference>
<evidence type="ECO:0000256" key="4">
    <source>
        <dbReference type="ARBA" id="ARBA00022989"/>
    </source>
</evidence>
<keyword evidence="5 6" id="KW-0472">Membrane</keyword>
<dbReference type="InterPro" id="IPR006694">
    <property type="entry name" value="Fatty_acid_hydroxylase"/>
</dbReference>
<dbReference type="GO" id="GO:0016491">
    <property type="term" value="F:oxidoreductase activity"/>
    <property type="evidence" value="ECO:0007669"/>
    <property type="project" value="InterPro"/>
</dbReference>
<dbReference type="eggNOG" id="ENOG502QQ3D">
    <property type="taxonomic scope" value="Eukaryota"/>
</dbReference>
<feature type="transmembrane region" description="Helical" evidence="6">
    <location>
        <begin position="39"/>
        <end position="60"/>
    </location>
</feature>
<protein>
    <submittedName>
        <fullName evidence="9">Protein WAX2</fullName>
    </submittedName>
</protein>
<feature type="domain" description="Fatty acid hydroxylase" evidence="7">
    <location>
        <begin position="128"/>
        <end position="268"/>
    </location>
</feature>
<evidence type="ECO:0000259" key="8">
    <source>
        <dbReference type="Pfam" id="PF12076"/>
    </source>
</evidence>
<dbReference type="HOGENOM" id="CLU_017842_2_0_1"/>
<evidence type="ECO:0000256" key="3">
    <source>
        <dbReference type="ARBA" id="ARBA00022692"/>
    </source>
</evidence>
<name>M1ADE2_SOLTU</name>
<dbReference type="SUPFAM" id="SSF51735">
    <property type="entry name" value="NAD(P)-binding Rossmann-fold domains"/>
    <property type="match status" value="1"/>
</dbReference>
<accession>M1ADE2</accession>
<dbReference type="Pfam" id="PF12076">
    <property type="entry name" value="CER1-like_C"/>
    <property type="match status" value="1"/>
</dbReference>
<organism evidence="9 10">
    <name type="scientific">Solanum tuberosum</name>
    <name type="common">Potato</name>
    <dbReference type="NCBI Taxonomy" id="4113"/>
    <lineage>
        <taxon>Eukaryota</taxon>
        <taxon>Viridiplantae</taxon>
        <taxon>Streptophyta</taxon>
        <taxon>Embryophyta</taxon>
        <taxon>Tracheophyta</taxon>
        <taxon>Spermatophyta</taxon>
        <taxon>Magnoliopsida</taxon>
        <taxon>eudicotyledons</taxon>
        <taxon>Gunneridae</taxon>
        <taxon>Pentapetalae</taxon>
        <taxon>asterids</taxon>
        <taxon>lamiids</taxon>
        <taxon>Solanales</taxon>
        <taxon>Solanaceae</taxon>
        <taxon>Solanoideae</taxon>
        <taxon>Solaneae</taxon>
        <taxon>Solanum</taxon>
    </lineage>
</organism>
<dbReference type="PaxDb" id="4113-PGSC0003DMT400020382"/>
<evidence type="ECO:0000256" key="1">
    <source>
        <dbReference type="ARBA" id="ARBA00004141"/>
    </source>
</evidence>
<evidence type="ECO:0000256" key="2">
    <source>
        <dbReference type="ARBA" id="ARBA00009324"/>
    </source>
</evidence>
<dbReference type="InterPro" id="IPR036291">
    <property type="entry name" value="NAD(P)-bd_dom_sf"/>
</dbReference>
<reference evidence="9" key="2">
    <citation type="submission" date="2015-06" db="UniProtKB">
        <authorList>
            <consortium name="EnsemblPlants"/>
        </authorList>
    </citation>
    <scope>IDENTIFICATION</scope>
    <source>
        <strain evidence="9">DM1-3 516 R44</strain>
    </source>
</reference>
<feature type="transmembrane region" description="Helical" evidence="6">
    <location>
        <begin position="121"/>
        <end position="141"/>
    </location>
</feature>
<keyword evidence="3 6" id="KW-0812">Transmembrane</keyword>
<dbReference type="AlphaFoldDB" id="M1ADE2"/>
<keyword evidence="10" id="KW-1185">Reference proteome</keyword>
<dbReference type="InterPro" id="IPR021940">
    <property type="entry name" value="CER1-like_C"/>
</dbReference>
<dbReference type="InParanoid" id="M1ADE2"/>
<evidence type="ECO:0000256" key="6">
    <source>
        <dbReference type="SAM" id="Phobius"/>
    </source>
</evidence>
<keyword evidence="4 6" id="KW-1133">Transmembrane helix</keyword>
<comment type="similarity">
    <text evidence="2">Belongs to the sterol desaturase family.</text>
</comment>
<dbReference type="OMA" id="MWAWAKT"/>
<dbReference type="Pfam" id="PF04116">
    <property type="entry name" value="FA_hydroxylase"/>
    <property type="match status" value="1"/>
</dbReference>
<dbReference type="PANTHER" id="PTHR11863">
    <property type="entry name" value="STEROL DESATURASE"/>
    <property type="match status" value="1"/>
</dbReference>
<dbReference type="InterPro" id="IPR050307">
    <property type="entry name" value="Sterol_Desaturase_Related"/>
</dbReference>
<evidence type="ECO:0000313" key="9">
    <source>
        <dbReference type="EnsemblPlants" id="PGSC0003DMT400020382"/>
    </source>
</evidence>
<proteinExistence type="inferred from homology"/>
<feature type="transmembrane region" description="Helical" evidence="6">
    <location>
        <begin position="178"/>
        <end position="203"/>
    </location>
</feature>
<feature type="domain" description="Very-long-chain aldehyde decarbonylase CER1-like C-terminal" evidence="8">
    <location>
        <begin position="300"/>
        <end position="470"/>
    </location>
</feature>
<dbReference type="GO" id="GO:0005506">
    <property type="term" value="F:iron ion binding"/>
    <property type="evidence" value="ECO:0007669"/>
    <property type="project" value="InterPro"/>
</dbReference>
<reference evidence="10" key="1">
    <citation type="journal article" date="2011" name="Nature">
        <title>Genome sequence and analysis of the tuber crop potato.</title>
        <authorList>
            <consortium name="The Potato Genome Sequencing Consortium"/>
        </authorList>
    </citation>
    <scope>NUCLEOTIDE SEQUENCE [LARGE SCALE GENOMIC DNA]</scope>
    <source>
        <strain evidence="10">cv. DM1-3 516 R44</strain>
    </source>
</reference>
<dbReference type="GO" id="GO:0008610">
    <property type="term" value="P:lipid biosynthetic process"/>
    <property type="evidence" value="ECO:0007669"/>
    <property type="project" value="InterPro"/>
</dbReference>
<sequence>MEGLLSTWPWEKLGCFKYLLYGPFVAKVMYSRFQEDSIMATWCLHVLILCSLRGLIYQLWSSFSNMLFLTRNRRIIKQGVGFKQIDEEWDWDNFILLQAIMASLAYYTFPNTINIPIWNLNGFIMIIILHIVISEPLYYYFHKLFHGSYLFRNYHSLHHSSAVPQPFTAGHATFLEQIILGGVIGIPILGCYVMGYGSIAMIYSYVLVFDFLRCLGHCNFEIIPHQLFLAFPFMKYLIYTPTYHSLHHTEMGTNYCLFMPLFDVIGNTLNPKSWEMHTKASIQSAAVILNQIPKHDVNEVFLTGATSKLGRAIALYLCTKQVRVLMLTSSTERFQKILKEAPYEYQKYLVHVTKYQAARNCKTWIVGKWITPREQKFAPVGAHFHQFVVPPVLPYRSDCTYGDLAAMRLPPHVKGLGSCEYTMERGVVHACHAGGVVHSLEGWTHHEVGAIDVQRIDLVWEAALKHGLMPVSSFKKTD</sequence>